<dbReference type="AlphaFoldDB" id="A0A837G8X7"/>
<evidence type="ECO:0000256" key="3">
    <source>
        <dbReference type="PIRSR" id="PIRSR618191-1"/>
    </source>
</evidence>
<name>A0A837G8X7_9VIBR</name>
<dbReference type="PANTHER" id="PTHR35530:SF1">
    <property type="entry name" value="2-HYDROXYMUCONATE TAUTOMERASE"/>
    <property type="match status" value="1"/>
</dbReference>
<reference evidence="7 8" key="2">
    <citation type="submission" date="2019-09" db="EMBL/GenBank/DDBJ databases">
        <title>Draft genome sequencing and comparative genomics of hatchery-associated Vibrios.</title>
        <authorList>
            <person name="Kehlet-Delgado H."/>
            <person name="Mueller R.S."/>
        </authorList>
    </citation>
    <scope>NUCLEOTIDE SEQUENCE [LARGE SCALE GENOMIC DNA]</scope>
    <source>
        <strain evidence="7 8">09-121-3</strain>
    </source>
</reference>
<dbReference type="NCBIfam" id="TIGR00013">
    <property type="entry name" value="taut"/>
    <property type="match status" value="1"/>
</dbReference>
<dbReference type="InterPro" id="IPR014347">
    <property type="entry name" value="Tautomerase/MIF_sf"/>
</dbReference>
<dbReference type="GO" id="GO:0016853">
    <property type="term" value="F:isomerase activity"/>
    <property type="evidence" value="ECO:0007669"/>
    <property type="project" value="UniProtKB-UniRule"/>
</dbReference>
<organism evidence="6">
    <name type="scientific">Vibrio coralliilyticus</name>
    <dbReference type="NCBI Taxonomy" id="190893"/>
    <lineage>
        <taxon>Bacteria</taxon>
        <taxon>Pseudomonadati</taxon>
        <taxon>Pseudomonadota</taxon>
        <taxon>Gammaproteobacteria</taxon>
        <taxon>Vibrionales</taxon>
        <taxon>Vibrionaceae</taxon>
        <taxon>Vibrio</taxon>
    </lineage>
</organism>
<feature type="domain" description="4-oxalocrotonate tautomerase-like" evidence="5">
    <location>
        <begin position="2"/>
        <end position="57"/>
    </location>
</feature>
<reference evidence="6" key="1">
    <citation type="journal article" date="2015" name="BMC Genomics">
        <title>Genome mining reveals unlocked bioactive potential of marine Gram-negative bacteria.</title>
        <authorList>
            <person name="Machado H."/>
            <person name="Sonnenschein E.C."/>
            <person name="Melchiorsen J."/>
            <person name="Gram L."/>
        </authorList>
    </citation>
    <scope>NUCLEOTIDE SEQUENCE</scope>
    <source>
        <strain evidence="6">S2052</strain>
    </source>
</reference>
<dbReference type="Pfam" id="PF01361">
    <property type="entry name" value="Tautomerase"/>
    <property type="match status" value="1"/>
</dbReference>
<gene>
    <name evidence="7" type="ORF">F0238_15970</name>
    <name evidence="6" type="ORF">TW71_07775</name>
</gene>
<evidence type="ECO:0000313" key="8">
    <source>
        <dbReference type="Proteomes" id="UP000576645"/>
    </source>
</evidence>
<sequence length="64" mass="7338">MPVVTIQQSPGRTKEQKQLLIKRITEAFEEAYGMPPEGVTVFFQNFDDEHWGKGGYLHADRDVT</sequence>
<dbReference type="InterPro" id="IPR018191">
    <property type="entry name" value="4-OT"/>
</dbReference>
<dbReference type="RefSeq" id="WP_019274801.1">
    <property type="nucleotide sequence ID" value="NZ_JABSMU010000009.1"/>
</dbReference>
<dbReference type="EMBL" id="JXXR01000008">
    <property type="protein sequence ID" value="KJY75005.1"/>
    <property type="molecule type" value="Genomic_DNA"/>
</dbReference>
<evidence type="ECO:0000313" key="6">
    <source>
        <dbReference type="EMBL" id="KJY75005.1"/>
    </source>
</evidence>
<dbReference type="PANTHER" id="PTHR35530">
    <property type="entry name" value="TAUTOMERASE-RELATED"/>
    <property type="match status" value="1"/>
</dbReference>
<evidence type="ECO:0000256" key="4">
    <source>
        <dbReference type="RuleBase" id="RU362032"/>
    </source>
</evidence>
<comment type="caution">
    <text evidence="6">The sequence shown here is derived from an EMBL/GenBank/DDBJ whole genome shotgun (WGS) entry which is preliminary data.</text>
</comment>
<dbReference type="EC" id="5.3.2.-" evidence="4"/>
<dbReference type="EMBL" id="VTXP01000008">
    <property type="protein sequence ID" value="NOJ24232.1"/>
    <property type="molecule type" value="Genomic_DNA"/>
</dbReference>
<proteinExistence type="inferred from homology"/>
<dbReference type="InterPro" id="IPR004370">
    <property type="entry name" value="4-OT-like_dom"/>
</dbReference>
<comment type="similarity">
    <text evidence="1 4">Belongs to the 4-oxalocrotonate tautomerase family.</text>
</comment>
<accession>A0A837G8X7</accession>
<protein>
    <recommendedName>
        <fullName evidence="4">Tautomerase</fullName>
        <ecNumber evidence="4">5.3.2.-</ecNumber>
    </recommendedName>
</protein>
<evidence type="ECO:0000256" key="2">
    <source>
        <dbReference type="ARBA" id="ARBA00023235"/>
    </source>
</evidence>
<dbReference type="Gene3D" id="3.30.429.10">
    <property type="entry name" value="Macrophage Migration Inhibitory Factor"/>
    <property type="match status" value="1"/>
</dbReference>
<evidence type="ECO:0000256" key="1">
    <source>
        <dbReference type="ARBA" id="ARBA00006723"/>
    </source>
</evidence>
<keyword evidence="2 4" id="KW-0413">Isomerase</keyword>
<dbReference type="Proteomes" id="UP000576645">
    <property type="component" value="Unassembled WGS sequence"/>
</dbReference>
<evidence type="ECO:0000259" key="5">
    <source>
        <dbReference type="Pfam" id="PF01361"/>
    </source>
</evidence>
<evidence type="ECO:0000313" key="7">
    <source>
        <dbReference type="EMBL" id="NOJ24232.1"/>
    </source>
</evidence>
<feature type="active site" description="Proton acceptor; via imino nitrogen" evidence="3">
    <location>
        <position position="2"/>
    </location>
</feature>
<dbReference type="SUPFAM" id="SSF55331">
    <property type="entry name" value="Tautomerase/MIF"/>
    <property type="match status" value="1"/>
</dbReference>